<reference evidence="1" key="1">
    <citation type="submission" date="2020-01" db="EMBL/GenBank/DDBJ databases">
        <authorList>
            <person name="Mishra B."/>
        </authorList>
    </citation>
    <scope>NUCLEOTIDE SEQUENCE [LARGE SCALE GENOMIC DNA]</scope>
</reference>
<dbReference type="OrthoDB" id="1094121at2759"/>
<dbReference type="EMBL" id="CACVBM020001262">
    <property type="protein sequence ID" value="CAA7042199.1"/>
    <property type="molecule type" value="Genomic_DNA"/>
</dbReference>
<keyword evidence="2" id="KW-1185">Reference proteome</keyword>
<proteinExistence type="predicted"/>
<comment type="caution">
    <text evidence="1">The sequence shown here is derived from an EMBL/GenBank/DDBJ whole genome shotgun (WGS) entry which is preliminary data.</text>
</comment>
<organism evidence="1 2">
    <name type="scientific">Microthlaspi erraticum</name>
    <dbReference type="NCBI Taxonomy" id="1685480"/>
    <lineage>
        <taxon>Eukaryota</taxon>
        <taxon>Viridiplantae</taxon>
        <taxon>Streptophyta</taxon>
        <taxon>Embryophyta</taxon>
        <taxon>Tracheophyta</taxon>
        <taxon>Spermatophyta</taxon>
        <taxon>Magnoliopsida</taxon>
        <taxon>eudicotyledons</taxon>
        <taxon>Gunneridae</taxon>
        <taxon>Pentapetalae</taxon>
        <taxon>rosids</taxon>
        <taxon>malvids</taxon>
        <taxon>Brassicales</taxon>
        <taxon>Brassicaceae</taxon>
        <taxon>Coluteocarpeae</taxon>
        <taxon>Microthlaspi</taxon>
    </lineage>
</organism>
<protein>
    <submittedName>
        <fullName evidence="1">Uncharacterized protein</fullName>
    </submittedName>
</protein>
<name>A0A6D2JPV1_9BRAS</name>
<dbReference type="Proteomes" id="UP000467841">
    <property type="component" value="Unassembled WGS sequence"/>
</dbReference>
<accession>A0A6D2JPV1</accession>
<evidence type="ECO:0000313" key="2">
    <source>
        <dbReference type="Proteomes" id="UP000467841"/>
    </source>
</evidence>
<dbReference type="AlphaFoldDB" id="A0A6D2JPV1"/>
<evidence type="ECO:0000313" key="1">
    <source>
        <dbReference type="EMBL" id="CAA7042199.1"/>
    </source>
</evidence>
<sequence>MSSSAVMHGQMADYMPLSQGYVCENMKKELYGSKLTAESDLNAKETHSCYEASLYEGLQFGKEKGIPLASKTEISEEWSCYYSRKISS</sequence>
<gene>
    <name evidence="1" type="ORF">MERR_LOCUS29434</name>
</gene>